<protein>
    <recommendedName>
        <fullName evidence="4">Haemophore haem-binding domain-containing protein</fullName>
    </recommendedName>
</protein>
<feature type="signal peptide" evidence="1">
    <location>
        <begin position="1"/>
        <end position="30"/>
    </location>
</feature>
<evidence type="ECO:0000256" key="1">
    <source>
        <dbReference type="SAM" id="SignalP"/>
    </source>
</evidence>
<name>A0A1A3NH84_MYCAS</name>
<keyword evidence="1" id="KW-0732">Signal</keyword>
<organism evidence="2 3">
    <name type="scientific">Mycobacterium asiaticum</name>
    <dbReference type="NCBI Taxonomy" id="1790"/>
    <lineage>
        <taxon>Bacteria</taxon>
        <taxon>Bacillati</taxon>
        <taxon>Actinomycetota</taxon>
        <taxon>Actinomycetes</taxon>
        <taxon>Mycobacteriales</taxon>
        <taxon>Mycobacteriaceae</taxon>
        <taxon>Mycobacterium</taxon>
    </lineage>
</organism>
<dbReference type="AlphaFoldDB" id="A0A1A3NH84"/>
<dbReference type="OrthoDB" id="4751947at2"/>
<reference evidence="2 3" key="1">
    <citation type="submission" date="2016-06" db="EMBL/GenBank/DDBJ databases">
        <authorList>
            <person name="Kjaerup R.B."/>
            <person name="Dalgaard T.S."/>
            <person name="Juul-Madsen H.R."/>
        </authorList>
    </citation>
    <scope>NUCLEOTIDE SEQUENCE [LARGE SCALE GENOMIC DNA]</scope>
    <source>
        <strain evidence="2 3">1165133.8</strain>
    </source>
</reference>
<evidence type="ECO:0000313" key="2">
    <source>
        <dbReference type="EMBL" id="OBK20419.1"/>
    </source>
</evidence>
<accession>A0A1A3NH84</accession>
<comment type="caution">
    <text evidence="2">The sequence shown here is derived from an EMBL/GenBank/DDBJ whole genome shotgun (WGS) entry which is preliminary data.</text>
</comment>
<sequence>MTVTSRIPGRLTAGLLGAAAAALIAVPVAAADPGQQCNTTFGQTASEQVQGYLDRHPDVKAEITARSQASGSGTNLIDYLNRHPDVRQALITMANLCTS</sequence>
<proteinExistence type="predicted"/>
<dbReference type="RefSeq" id="WP_065147014.1">
    <property type="nucleotide sequence ID" value="NZ_LZLS01000224.1"/>
</dbReference>
<dbReference type="EMBL" id="LZLS01000224">
    <property type="protein sequence ID" value="OBK20419.1"/>
    <property type="molecule type" value="Genomic_DNA"/>
</dbReference>
<dbReference type="Proteomes" id="UP000093928">
    <property type="component" value="Unassembled WGS sequence"/>
</dbReference>
<dbReference type="Gene3D" id="1.20.20.20">
    <property type="entry name" value="Haemophore, haem-binding domain"/>
    <property type="match status" value="1"/>
</dbReference>
<feature type="chain" id="PRO_5008327077" description="Haemophore haem-binding domain-containing protein" evidence="1">
    <location>
        <begin position="31"/>
        <end position="99"/>
    </location>
</feature>
<gene>
    <name evidence="2" type="ORF">A5634_12910</name>
</gene>
<evidence type="ECO:0000313" key="3">
    <source>
        <dbReference type="Proteomes" id="UP000093928"/>
    </source>
</evidence>
<evidence type="ECO:0008006" key="4">
    <source>
        <dbReference type="Google" id="ProtNLM"/>
    </source>
</evidence>
<dbReference type="InterPro" id="IPR038378">
    <property type="entry name" value="MHB_sf"/>
</dbReference>